<evidence type="ECO:0000313" key="2">
    <source>
        <dbReference type="Proteomes" id="UP001138686"/>
    </source>
</evidence>
<reference evidence="1" key="1">
    <citation type="submission" date="2021-07" db="EMBL/GenBank/DDBJ databases">
        <title>Aureisphaera sp. CAU 1614 isolated from sea sediment.</title>
        <authorList>
            <person name="Kim W."/>
        </authorList>
    </citation>
    <scope>NUCLEOTIDE SEQUENCE</scope>
    <source>
        <strain evidence="1">CAU 1614</strain>
    </source>
</reference>
<dbReference type="Pfam" id="PF13618">
    <property type="entry name" value="Gluconate_2-dh3"/>
    <property type="match status" value="1"/>
</dbReference>
<dbReference type="InterPro" id="IPR027056">
    <property type="entry name" value="Gluconate_2DH_su3"/>
</dbReference>
<comment type="caution">
    <text evidence="1">The sequence shown here is derived from an EMBL/GenBank/DDBJ whole genome shotgun (WGS) entry which is preliminary data.</text>
</comment>
<dbReference type="PROSITE" id="PS51257">
    <property type="entry name" value="PROKAR_LIPOPROTEIN"/>
    <property type="match status" value="1"/>
</dbReference>
<dbReference type="RefSeq" id="WP_219052979.1">
    <property type="nucleotide sequence ID" value="NZ_JAHWDP010000004.1"/>
</dbReference>
<evidence type="ECO:0000313" key="1">
    <source>
        <dbReference type="EMBL" id="MBW2938449.1"/>
    </source>
</evidence>
<protein>
    <submittedName>
        <fullName evidence="1">Gluconate 2-dehydrogenase subunit 3 family protein</fullName>
    </submittedName>
</protein>
<dbReference type="EMBL" id="JAHWDP010000004">
    <property type="protein sequence ID" value="MBW2938449.1"/>
    <property type="molecule type" value="Genomic_DNA"/>
</dbReference>
<keyword evidence="2" id="KW-1185">Reference proteome</keyword>
<name>A0A9X1JVX1_9FLAO</name>
<dbReference type="AlphaFoldDB" id="A0A9X1JVX1"/>
<organism evidence="1 2">
    <name type="scientific">Halomarinibacterium sedimenti</name>
    <dbReference type="NCBI Taxonomy" id="2857106"/>
    <lineage>
        <taxon>Bacteria</taxon>
        <taxon>Pseudomonadati</taxon>
        <taxon>Bacteroidota</taxon>
        <taxon>Flavobacteriia</taxon>
        <taxon>Flavobacteriales</taxon>
        <taxon>Flavobacteriaceae</taxon>
        <taxon>Halomarinibacterium</taxon>
    </lineage>
</organism>
<sequence>MDRRQALRNLGWGAGALVATPTIISILQSCKEAGPTFTPAFVTQAQGHALKSMVDLIIPNDEEIPGAVAMGVHQFIDSYWNEVLPSDKADIEDEFWEVSSSREKQFVKNAFNTFEAEFKATFNKELDKGTPEEFDQMLAKYLKTPKETQIEYGRKYGEFLEASKTDPAATFDKDAQLFYLTSSIRGLTVWGWKTSEEIGKNVLWYDPVPGQQKGCIPLSEAGNGKAMAL</sequence>
<accession>A0A9X1JVX1</accession>
<gene>
    <name evidence="1" type="ORF">KXJ69_10045</name>
</gene>
<proteinExistence type="predicted"/>
<dbReference type="Proteomes" id="UP001138686">
    <property type="component" value="Unassembled WGS sequence"/>
</dbReference>